<gene>
    <name evidence="1" type="ORF">AVDCRST_MAG92-1144</name>
</gene>
<organism evidence="1">
    <name type="scientific">uncultured Coleofasciculus sp</name>
    <dbReference type="NCBI Taxonomy" id="1267456"/>
    <lineage>
        <taxon>Bacteria</taxon>
        <taxon>Bacillati</taxon>
        <taxon>Cyanobacteriota</taxon>
        <taxon>Cyanophyceae</taxon>
        <taxon>Coleofasciculales</taxon>
        <taxon>Coleofasciculaceae</taxon>
        <taxon>Coleofasciculus</taxon>
        <taxon>environmental samples</taxon>
    </lineage>
</organism>
<reference evidence="1" key="1">
    <citation type="submission" date="2020-02" db="EMBL/GenBank/DDBJ databases">
        <authorList>
            <person name="Meier V. D."/>
        </authorList>
    </citation>
    <scope>NUCLEOTIDE SEQUENCE</scope>
    <source>
        <strain evidence="1">AVDCRST_MAG92</strain>
    </source>
</reference>
<accession>A0A6J4HW25</accession>
<protein>
    <recommendedName>
        <fullName evidence="2">Ferritin-like domain-containing protein</fullName>
    </recommendedName>
</protein>
<name>A0A6J4HW25_9CYAN</name>
<evidence type="ECO:0000313" key="1">
    <source>
        <dbReference type="EMBL" id="CAA9233505.1"/>
    </source>
</evidence>
<dbReference type="AlphaFoldDB" id="A0A6J4HW25"/>
<dbReference type="SUPFAM" id="SSF47240">
    <property type="entry name" value="Ferritin-like"/>
    <property type="match status" value="1"/>
</dbReference>
<sequence length="156" mass="17814">MKIGSEAHKELFCRSFMESYQEYEPEQLPWPQLDSVTLDRLKAIPFWEKAFDTEREAGVLVSAYAEMVDDPVLKEAIALQGREEGRHAHLIKTLIDRYGIEIRERPRIELSDNIEEAFIDFGLQNVSIPSLPSACLELPVKQASSQSSFLQSLTPF</sequence>
<evidence type="ECO:0008006" key="2">
    <source>
        <dbReference type="Google" id="ProtNLM"/>
    </source>
</evidence>
<dbReference type="EMBL" id="CADCTM010000160">
    <property type="protein sequence ID" value="CAA9233505.1"/>
    <property type="molecule type" value="Genomic_DNA"/>
</dbReference>
<dbReference type="InterPro" id="IPR009078">
    <property type="entry name" value="Ferritin-like_SF"/>
</dbReference>
<proteinExistence type="predicted"/>